<keyword evidence="3 8" id="KW-0812">Transmembrane</keyword>
<organism evidence="9 10">
    <name type="scientific">Wickerhamomyces anomalus (strain ATCC 58044 / CBS 1984 / NCYC 433 / NRRL Y-366-8)</name>
    <name type="common">Yeast</name>
    <name type="synonym">Hansenula anomala</name>
    <dbReference type="NCBI Taxonomy" id="683960"/>
    <lineage>
        <taxon>Eukaryota</taxon>
        <taxon>Fungi</taxon>
        <taxon>Dikarya</taxon>
        <taxon>Ascomycota</taxon>
        <taxon>Saccharomycotina</taxon>
        <taxon>Saccharomycetes</taxon>
        <taxon>Phaffomycetales</taxon>
        <taxon>Wickerhamomycetaceae</taxon>
        <taxon>Wickerhamomyces</taxon>
    </lineage>
</organism>
<evidence type="ECO:0000313" key="10">
    <source>
        <dbReference type="Proteomes" id="UP000094112"/>
    </source>
</evidence>
<dbReference type="RefSeq" id="XP_019040450.1">
    <property type="nucleotide sequence ID" value="XM_019184628.1"/>
</dbReference>
<name>A0A1E3P786_WICAA</name>
<sequence length="179" mass="20905">MAGQSAKKQVAQNFKILKEIHLITWISYSIFTFFNYFLNRPQSSKFFIITAVPVFGSLYVIEKFGRPVLDPQGKIIRQGQDLQQEGLTEYLFDIIYYTVILNFLTILFNSSKIWWLYWAIPVFAVYKIYGVINAGRQMFGGGAKSGQQVEEYDGEKEQAKSKRQQKREARGDKPKMRYR</sequence>
<keyword evidence="5 8" id="KW-1133">Transmembrane helix</keyword>
<dbReference type="Proteomes" id="UP000094112">
    <property type="component" value="Unassembled WGS sequence"/>
</dbReference>
<evidence type="ECO:0000256" key="2">
    <source>
        <dbReference type="ARBA" id="ARBA00009950"/>
    </source>
</evidence>
<protein>
    <recommendedName>
        <fullName evidence="11">DUF788-domain-containing protein</fullName>
    </recommendedName>
</protein>
<feature type="region of interest" description="Disordered" evidence="7">
    <location>
        <begin position="142"/>
        <end position="179"/>
    </location>
</feature>
<evidence type="ECO:0000256" key="5">
    <source>
        <dbReference type="ARBA" id="ARBA00022989"/>
    </source>
</evidence>
<dbReference type="PANTHER" id="PTHR13505:SF7">
    <property type="entry name" value="TRANSMEMBRANE PROTEIN 208"/>
    <property type="match status" value="1"/>
</dbReference>
<dbReference type="GO" id="GO:0006624">
    <property type="term" value="P:vacuolar protein processing"/>
    <property type="evidence" value="ECO:0007669"/>
    <property type="project" value="TreeGrafter"/>
</dbReference>
<dbReference type="EMBL" id="KV454209">
    <property type="protein sequence ID" value="ODQ61243.1"/>
    <property type="molecule type" value="Genomic_DNA"/>
</dbReference>
<evidence type="ECO:0000256" key="8">
    <source>
        <dbReference type="SAM" id="Phobius"/>
    </source>
</evidence>
<keyword evidence="4" id="KW-0256">Endoplasmic reticulum</keyword>
<accession>A0A1E3P786</accession>
<comment type="subcellular location">
    <subcellularLocation>
        <location evidence="1">Endoplasmic reticulum membrane</location>
        <topology evidence="1">Multi-pass membrane protein</topology>
    </subcellularLocation>
</comment>
<feature type="transmembrane region" description="Helical" evidence="8">
    <location>
        <begin position="114"/>
        <end position="132"/>
    </location>
</feature>
<feature type="transmembrane region" description="Helical" evidence="8">
    <location>
        <begin position="90"/>
        <end position="108"/>
    </location>
</feature>
<keyword evidence="10" id="KW-1185">Reference proteome</keyword>
<evidence type="ECO:0000256" key="3">
    <source>
        <dbReference type="ARBA" id="ARBA00022692"/>
    </source>
</evidence>
<reference evidence="9 10" key="1">
    <citation type="journal article" date="2016" name="Proc. Natl. Acad. Sci. U.S.A.">
        <title>Comparative genomics of biotechnologically important yeasts.</title>
        <authorList>
            <person name="Riley R."/>
            <person name="Haridas S."/>
            <person name="Wolfe K.H."/>
            <person name="Lopes M.R."/>
            <person name="Hittinger C.T."/>
            <person name="Goeker M."/>
            <person name="Salamov A.A."/>
            <person name="Wisecaver J.H."/>
            <person name="Long T.M."/>
            <person name="Calvey C.H."/>
            <person name="Aerts A.L."/>
            <person name="Barry K.W."/>
            <person name="Choi C."/>
            <person name="Clum A."/>
            <person name="Coughlan A.Y."/>
            <person name="Deshpande S."/>
            <person name="Douglass A.P."/>
            <person name="Hanson S.J."/>
            <person name="Klenk H.-P."/>
            <person name="LaButti K.M."/>
            <person name="Lapidus A."/>
            <person name="Lindquist E.A."/>
            <person name="Lipzen A.M."/>
            <person name="Meier-Kolthoff J.P."/>
            <person name="Ohm R.A."/>
            <person name="Otillar R.P."/>
            <person name="Pangilinan J.L."/>
            <person name="Peng Y."/>
            <person name="Rokas A."/>
            <person name="Rosa C.A."/>
            <person name="Scheuner C."/>
            <person name="Sibirny A.A."/>
            <person name="Slot J.C."/>
            <person name="Stielow J.B."/>
            <person name="Sun H."/>
            <person name="Kurtzman C.P."/>
            <person name="Blackwell M."/>
            <person name="Grigoriev I.V."/>
            <person name="Jeffries T.W."/>
        </authorList>
    </citation>
    <scope>NUCLEOTIDE SEQUENCE [LARGE SCALE GENOMIC DNA]</scope>
    <source>
        <strain evidence="10">ATCC 58044 / CBS 1984 / NCYC 433 / NRRL Y-366-8</strain>
    </source>
</reference>
<evidence type="ECO:0000256" key="4">
    <source>
        <dbReference type="ARBA" id="ARBA00022824"/>
    </source>
</evidence>
<dbReference type="STRING" id="683960.A0A1E3P786"/>
<evidence type="ECO:0000256" key="6">
    <source>
        <dbReference type="ARBA" id="ARBA00023136"/>
    </source>
</evidence>
<evidence type="ECO:0008006" key="11">
    <source>
        <dbReference type="Google" id="ProtNLM"/>
    </source>
</evidence>
<dbReference type="AlphaFoldDB" id="A0A1E3P786"/>
<dbReference type="Pfam" id="PF05620">
    <property type="entry name" value="TMEM208_SND2"/>
    <property type="match status" value="1"/>
</dbReference>
<feature type="transmembrane region" description="Helical" evidence="8">
    <location>
        <begin position="44"/>
        <end position="61"/>
    </location>
</feature>
<dbReference type="GeneID" id="30201874"/>
<proteinExistence type="inferred from homology"/>
<comment type="similarity">
    <text evidence="2">Belongs to the TMEM208 family.</text>
</comment>
<evidence type="ECO:0000256" key="1">
    <source>
        <dbReference type="ARBA" id="ARBA00004477"/>
    </source>
</evidence>
<gene>
    <name evidence="9" type="ORF">WICANDRAFT_77886</name>
</gene>
<evidence type="ECO:0000313" key="9">
    <source>
        <dbReference type="EMBL" id="ODQ61243.1"/>
    </source>
</evidence>
<keyword evidence="6 8" id="KW-0472">Membrane</keyword>
<feature type="compositionally biased region" description="Basic and acidic residues" evidence="7">
    <location>
        <begin position="155"/>
        <end position="179"/>
    </location>
</feature>
<dbReference type="GO" id="GO:0005789">
    <property type="term" value="C:endoplasmic reticulum membrane"/>
    <property type="evidence" value="ECO:0007669"/>
    <property type="project" value="UniProtKB-SubCell"/>
</dbReference>
<dbReference type="InterPro" id="IPR008506">
    <property type="entry name" value="SND2/TMEM208"/>
</dbReference>
<evidence type="ECO:0000256" key="7">
    <source>
        <dbReference type="SAM" id="MobiDB-lite"/>
    </source>
</evidence>
<feature type="transmembrane region" description="Helical" evidence="8">
    <location>
        <begin position="20"/>
        <end position="38"/>
    </location>
</feature>
<dbReference type="OrthoDB" id="10012212at2759"/>
<dbReference type="PANTHER" id="PTHR13505">
    <property type="entry name" value="TRANSMEMBRANE PROTEIN 208"/>
    <property type="match status" value="1"/>
</dbReference>
<dbReference type="GO" id="GO:0005773">
    <property type="term" value="C:vacuole"/>
    <property type="evidence" value="ECO:0007669"/>
    <property type="project" value="GOC"/>
</dbReference>